<name>A0A5E4AJZ5_MARMO</name>
<keyword evidence="3" id="KW-1185">Reference proteome</keyword>
<dbReference type="InterPro" id="IPR048465">
    <property type="entry name" value="Maestro-like_HEAT"/>
</dbReference>
<evidence type="ECO:0000313" key="2">
    <source>
        <dbReference type="EMBL" id="VTJ57019.1"/>
    </source>
</evidence>
<comment type="caution">
    <text evidence="2">The sequence shown here is derived from an EMBL/GenBank/DDBJ whole genome shotgun (WGS) entry which is preliminary data.</text>
</comment>
<protein>
    <recommendedName>
        <fullName evidence="1">Maestro-like HEAT-repeats domain-containing protein</fullName>
    </recommendedName>
</protein>
<dbReference type="PANTHER" id="PTHR23120:SF5">
    <property type="entry name" value="MAESTRO HEAT-LIKE REPEAT FAMILY MEMBER 9"/>
    <property type="match status" value="1"/>
</dbReference>
<evidence type="ECO:0000259" key="1">
    <source>
        <dbReference type="Pfam" id="PF21047"/>
    </source>
</evidence>
<dbReference type="Pfam" id="PF21047">
    <property type="entry name" value="HEAT_Maestro"/>
    <property type="match status" value="1"/>
</dbReference>
<accession>A0A5E4AJZ5</accession>
<dbReference type="EMBL" id="CABDUW010000073">
    <property type="protein sequence ID" value="VTJ57019.1"/>
    <property type="molecule type" value="Genomic_DNA"/>
</dbReference>
<sequence>MWQAAGSEGSVAPLVLKTILLILKGKPGETEEDMEEKRRFSLDATNMMPVAASQALCTFLPVGSYKKAVAQFFPHLLLALMLQLFYSSQLRVMPQDRPLTLSEFNFPQFPETLHYFYKISVEGPRRSEDNIVTIIFFTESVGNTLLPSLLTDFVWTLLMKLSEASFEIASEAASILKLTLQYHSQKVIMVSKIVNFIYKKLCEDPSHSMKHSMLRVTTLLTRTSPKKVIFQLMDYPVPADE</sequence>
<dbReference type="InterPro" id="IPR045206">
    <property type="entry name" value="Maestro_heat-like_prot"/>
</dbReference>
<feature type="domain" description="Maestro-like HEAT-repeats" evidence="1">
    <location>
        <begin position="140"/>
        <end position="240"/>
    </location>
</feature>
<proteinExistence type="predicted"/>
<dbReference type="Proteomes" id="UP000335636">
    <property type="component" value="Unassembled WGS sequence"/>
</dbReference>
<dbReference type="GO" id="GO:0005737">
    <property type="term" value="C:cytoplasm"/>
    <property type="evidence" value="ECO:0007669"/>
    <property type="project" value="TreeGrafter"/>
</dbReference>
<dbReference type="PANTHER" id="PTHR23120">
    <property type="entry name" value="MAESTRO-RELATED HEAT DOMAIN-CONTAINING"/>
    <property type="match status" value="1"/>
</dbReference>
<reference evidence="2" key="1">
    <citation type="submission" date="2019-04" db="EMBL/GenBank/DDBJ databases">
        <authorList>
            <person name="Alioto T."/>
            <person name="Alioto T."/>
        </authorList>
    </citation>
    <scope>NUCLEOTIDE SEQUENCE [LARGE SCALE GENOMIC DNA]</scope>
</reference>
<gene>
    <name evidence="2" type="ORF">MONAX_5E000753</name>
</gene>
<evidence type="ECO:0000313" key="3">
    <source>
        <dbReference type="Proteomes" id="UP000335636"/>
    </source>
</evidence>
<dbReference type="AlphaFoldDB" id="A0A5E4AJZ5"/>
<organism evidence="2 3">
    <name type="scientific">Marmota monax</name>
    <name type="common">Woodchuck</name>
    <dbReference type="NCBI Taxonomy" id="9995"/>
    <lineage>
        <taxon>Eukaryota</taxon>
        <taxon>Metazoa</taxon>
        <taxon>Chordata</taxon>
        <taxon>Craniata</taxon>
        <taxon>Vertebrata</taxon>
        <taxon>Euteleostomi</taxon>
        <taxon>Mammalia</taxon>
        <taxon>Eutheria</taxon>
        <taxon>Euarchontoglires</taxon>
        <taxon>Glires</taxon>
        <taxon>Rodentia</taxon>
        <taxon>Sciuromorpha</taxon>
        <taxon>Sciuridae</taxon>
        <taxon>Xerinae</taxon>
        <taxon>Marmotini</taxon>
        <taxon>Marmota</taxon>
    </lineage>
</organism>